<proteinExistence type="predicted"/>
<dbReference type="Proteomes" id="UP000193866">
    <property type="component" value="Unassembled WGS sequence"/>
</dbReference>
<dbReference type="STRING" id="1108812.AWC16_18320"/>
<sequence length="135" mass="14826">MDGLTFQTAVSAYAATMPPPENLEPRVTALEGQVQDLRDEMQTNKLNVAAVQALVVAVDRDVSAMQDFRRATVASFNALRADMVDLRTDVTELRTDVTDLRTDVADLRQDVTDGQQRIVELIQTFIDAQGDNASA</sequence>
<gene>
    <name evidence="1" type="ORF">AWC16_18320</name>
</gene>
<name>A0A1X1YCD6_9MYCO</name>
<dbReference type="AlphaFoldDB" id="A0A1X1YCD6"/>
<dbReference type="EMBL" id="LQPG01000033">
    <property type="protein sequence ID" value="ORW08782.1"/>
    <property type="molecule type" value="Genomic_DNA"/>
</dbReference>
<protein>
    <submittedName>
        <fullName evidence="1">Uncharacterized protein</fullName>
    </submittedName>
</protein>
<organism evidence="1 2">
    <name type="scientific">Mycolicibacter longobardus</name>
    <dbReference type="NCBI Taxonomy" id="1108812"/>
    <lineage>
        <taxon>Bacteria</taxon>
        <taxon>Bacillati</taxon>
        <taxon>Actinomycetota</taxon>
        <taxon>Actinomycetes</taxon>
        <taxon>Mycobacteriales</taxon>
        <taxon>Mycobacteriaceae</taxon>
        <taxon>Mycolicibacter</taxon>
    </lineage>
</organism>
<reference evidence="1 2" key="1">
    <citation type="submission" date="2016-01" db="EMBL/GenBank/DDBJ databases">
        <title>The new phylogeny of the genus Mycobacterium.</title>
        <authorList>
            <person name="Tarcisio F."/>
            <person name="Conor M."/>
            <person name="Antonella G."/>
            <person name="Elisabetta G."/>
            <person name="Giulia F.S."/>
            <person name="Sara T."/>
            <person name="Anna F."/>
            <person name="Clotilde B."/>
            <person name="Roberto B."/>
            <person name="Veronica D.S."/>
            <person name="Fabio R."/>
            <person name="Monica P."/>
            <person name="Olivier J."/>
            <person name="Enrico T."/>
            <person name="Nicola S."/>
        </authorList>
    </citation>
    <scope>NUCLEOTIDE SEQUENCE [LARGE SCALE GENOMIC DNA]</scope>
    <source>
        <strain evidence="1 2">DSM 45394</strain>
    </source>
</reference>
<accession>A0A1X1YCD6</accession>
<keyword evidence="2" id="KW-1185">Reference proteome</keyword>
<comment type="caution">
    <text evidence="1">The sequence shown here is derived from an EMBL/GenBank/DDBJ whole genome shotgun (WGS) entry which is preliminary data.</text>
</comment>
<evidence type="ECO:0000313" key="2">
    <source>
        <dbReference type="Proteomes" id="UP000193866"/>
    </source>
</evidence>
<evidence type="ECO:0000313" key="1">
    <source>
        <dbReference type="EMBL" id="ORW08782.1"/>
    </source>
</evidence>
<dbReference type="Gene3D" id="1.20.5.170">
    <property type="match status" value="1"/>
</dbReference>